<feature type="region of interest" description="Disordered" evidence="1">
    <location>
        <begin position="1"/>
        <end position="22"/>
    </location>
</feature>
<evidence type="ECO:0000313" key="2">
    <source>
        <dbReference type="EMBL" id="CAD6923172.1"/>
    </source>
</evidence>
<accession>A0A9N8LRR1</accession>
<protein>
    <submittedName>
        <fullName evidence="2">Uncharacterized protein</fullName>
    </submittedName>
</protein>
<evidence type="ECO:0000313" key="3">
    <source>
        <dbReference type="Proteomes" id="UP000836404"/>
    </source>
</evidence>
<name>A0A9N8LRR1_9BASI</name>
<organism evidence="2 3">
    <name type="scientific">Tilletia laevis</name>
    <dbReference type="NCBI Taxonomy" id="157183"/>
    <lineage>
        <taxon>Eukaryota</taxon>
        <taxon>Fungi</taxon>
        <taxon>Dikarya</taxon>
        <taxon>Basidiomycota</taxon>
        <taxon>Ustilaginomycotina</taxon>
        <taxon>Exobasidiomycetes</taxon>
        <taxon>Tilletiales</taxon>
        <taxon>Tilletiaceae</taxon>
        <taxon>Tilletia</taxon>
    </lineage>
</organism>
<proteinExistence type="predicted"/>
<evidence type="ECO:0000256" key="1">
    <source>
        <dbReference type="SAM" id="MobiDB-lite"/>
    </source>
</evidence>
<comment type="caution">
    <text evidence="2">The sequence shown here is derived from an EMBL/GenBank/DDBJ whole genome shotgun (WGS) entry which is preliminary data.</text>
</comment>
<keyword evidence="3" id="KW-1185">Reference proteome</keyword>
<dbReference type="Proteomes" id="UP000836404">
    <property type="component" value="Unassembled WGS sequence"/>
</dbReference>
<reference evidence="2 3" key="1">
    <citation type="submission" date="2020-10" db="EMBL/GenBank/DDBJ databases">
        <authorList>
            <person name="Sedaghatjoo S."/>
        </authorList>
    </citation>
    <scope>NUCLEOTIDE SEQUENCE [LARGE SCALE GENOMIC DNA]</scope>
    <source>
        <strain evidence="2 3">LLFL</strain>
    </source>
</reference>
<dbReference type="AlphaFoldDB" id="A0A9N8LRR1"/>
<dbReference type="EMBL" id="CAJHJF010002015">
    <property type="protein sequence ID" value="CAD6923172.1"/>
    <property type="molecule type" value="Genomic_DNA"/>
</dbReference>
<gene>
    <name evidence="2" type="ORF">JKILLFL_G9372</name>
</gene>
<sequence>MQASPATQADNTNGTRPSQSTFRQNVLDVAKETQWEHCAVLHEQEPLEAAHLIPRYMNPALMDQILEAVFQSSSEQSIRALTSERRRCLPLFAPRYYPYPSNWTDMDDFRHNALLINPTVQKLRYNLLIVRANLIVVGNLKSRTELSCYDPPCPTIQMHNITKETVQDSQFKIVQIRHDSAVKPLTVDASIQTWALLHLRVSS</sequence>